<evidence type="ECO:0000313" key="7">
    <source>
        <dbReference type="Proteomes" id="UP000325614"/>
    </source>
</evidence>
<gene>
    <name evidence="6" type="ORF">GDR74_05695</name>
</gene>
<dbReference type="GO" id="GO:0019825">
    <property type="term" value="F:oxygen binding"/>
    <property type="evidence" value="ECO:0007669"/>
    <property type="project" value="InterPro"/>
</dbReference>
<keyword evidence="4 5" id="KW-0408">Iron</keyword>
<evidence type="ECO:0000256" key="2">
    <source>
        <dbReference type="ARBA" id="ARBA00022617"/>
    </source>
</evidence>
<dbReference type="EMBL" id="CP045423">
    <property type="protein sequence ID" value="QFU15753.1"/>
    <property type="molecule type" value="Genomic_DNA"/>
</dbReference>
<accession>A0A5P9JTL0</accession>
<evidence type="ECO:0000313" key="6">
    <source>
        <dbReference type="EMBL" id="QFU15753.1"/>
    </source>
</evidence>
<dbReference type="RefSeq" id="WP_152585398.1">
    <property type="nucleotide sequence ID" value="NZ_CP045423.1"/>
</dbReference>
<evidence type="ECO:0000256" key="4">
    <source>
        <dbReference type="ARBA" id="ARBA00023004"/>
    </source>
</evidence>
<dbReference type="KEGG" id="mico:GDR74_05695"/>
<reference evidence="6 7" key="1">
    <citation type="submission" date="2019-10" db="EMBL/GenBank/DDBJ databases">
        <title>Isolation, Identification of Microvirga thermotolerans HR1, a novel thermophilic bacterium and Comparative Genomics of the genus Microvirga.</title>
        <authorList>
            <person name="Li J."/>
            <person name="Zhang W."/>
            <person name="Lin M."/>
            <person name="Wang J."/>
        </authorList>
    </citation>
    <scope>NUCLEOTIDE SEQUENCE [LARGE SCALE GENOMIC DNA]</scope>
    <source>
        <strain evidence="6 7">HR1</strain>
    </source>
</reference>
<dbReference type="Proteomes" id="UP000325614">
    <property type="component" value="Chromosome"/>
</dbReference>
<sequence length="141" mass="15725">MTSRRIPLIEPKAPIAEAQIDTLVRTFYGRVLEDEELGPIFRDAVGSRWDEHLATMVAFWSSVALGTGRYSGKPHLAHRDLGLDMDHFGRWLNLFEKTARDTCPPDAAAFFIDRAHRIAESLQIGLDIGPKALRLPKTGSA</sequence>
<evidence type="ECO:0000256" key="1">
    <source>
        <dbReference type="ARBA" id="ARBA00022448"/>
    </source>
</evidence>
<dbReference type="Pfam" id="PF01152">
    <property type="entry name" value="Bac_globin"/>
    <property type="match status" value="1"/>
</dbReference>
<keyword evidence="7" id="KW-1185">Reference proteome</keyword>
<evidence type="ECO:0000256" key="5">
    <source>
        <dbReference type="PIRSR" id="PIRSR601486-1"/>
    </source>
</evidence>
<organism evidence="6 7">
    <name type="scientific">Microvirga thermotolerans</name>
    <dbReference type="NCBI Taxonomy" id="2651334"/>
    <lineage>
        <taxon>Bacteria</taxon>
        <taxon>Pseudomonadati</taxon>
        <taxon>Pseudomonadota</taxon>
        <taxon>Alphaproteobacteria</taxon>
        <taxon>Hyphomicrobiales</taxon>
        <taxon>Methylobacteriaceae</taxon>
        <taxon>Microvirga</taxon>
    </lineage>
</organism>
<proteinExistence type="predicted"/>
<feature type="binding site" description="distal binding residue" evidence="5">
    <location>
        <position position="75"/>
    </location>
    <ligand>
        <name>heme</name>
        <dbReference type="ChEBI" id="CHEBI:30413"/>
    </ligand>
    <ligandPart>
        <name>Fe</name>
        <dbReference type="ChEBI" id="CHEBI:18248"/>
    </ligandPart>
</feature>
<dbReference type="InterPro" id="IPR001486">
    <property type="entry name" value="Hemoglobin_trunc"/>
</dbReference>
<keyword evidence="1" id="KW-0813">Transport</keyword>
<name>A0A5P9JTL0_9HYPH</name>
<dbReference type="Gene3D" id="1.10.490.10">
    <property type="entry name" value="Globins"/>
    <property type="match status" value="1"/>
</dbReference>
<dbReference type="GO" id="GO:0020037">
    <property type="term" value="F:heme binding"/>
    <property type="evidence" value="ECO:0007669"/>
    <property type="project" value="InterPro"/>
</dbReference>
<keyword evidence="3 5" id="KW-0479">Metal-binding</keyword>
<keyword evidence="2 5" id="KW-0349">Heme</keyword>
<dbReference type="InterPro" id="IPR012292">
    <property type="entry name" value="Globin/Proto"/>
</dbReference>
<protein>
    <submittedName>
        <fullName evidence="6">Hemoglobin</fullName>
    </submittedName>
</protein>
<dbReference type="GO" id="GO:0046872">
    <property type="term" value="F:metal ion binding"/>
    <property type="evidence" value="ECO:0007669"/>
    <property type="project" value="UniProtKB-KW"/>
</dbReference>
<evidence type="ECO:0000256" key="3">
    <source>
        <dbReference type="ARBA" id="ARBA00022723"/>
    </source>
</evidence>
<dbReference type="AlphaFoldDB" id="A0A5P9JTL0"/>
<dbReference type="InterPro" id="IPR009050">
    <property type="entry name" value="Globin-like_sf"/>
</dbReference>
<dbReference type="SUPFAM" id="SSF46458">
    <property type="entry name" value="Globin-like"/>
    <property type="match status" value="1"/>
</dbReference>
<dbReference type="CDD" id="cd08916">
    <property type="entry name" value="TrHb3_P"/>
    <property type="match status" value="1"/>
</dbReference>
<feature type="binding site" description="distal binding residue" evidence="5">
    <location>
        <position position="52"/>
    </location>
    <ligand>
        <name>heme</name>
        <dbReference type="ChEBI" id="CHEBI:30413"/>
    </ligand>
    <ligandPart>
        <name>Fe</name>
        <dbReference type="ChEBI" id="CHEBI:18248"/>
    </ligandPart>
</feature>